<keyword evidence="3" id="KW-1185">Reference proteome</keyword>
<feature type="region of interest" description="Disordered" evidence="1">
    <location>
        <begin position="70"/>
        <end position="97"/>
    </location>
</feature>
<evidence type="ECO:0000313" key="3">
    <source>
        <dbReference type="Proteomes" id="UP000594342"/>
    </source>
</evidence>
<gene>
    <name evidence="2" type="ORF">YASMINEVIRUS_932</name>
</gene>
<dbReference type="EMBL" id="UPSH01000001">
    <property type="protein sequence ID" value="VBB18469.1"/>
    <property type="molecule type" value="Genomic_DNA"/>
</dbReference>
<protein>
    <submittedName>
        <fullName evidence="2">Uncharacterized protein</fullName>
    </submittedName>
</protein>
<reference evidence="2 3" key="1">
    <citation type="submission" date="2018-10" db="EMBL/GenBank/DDBJ databases">
        <authorList>
            <consortium name="IHU Genomes"/>
        </authorList>
    </citation>
    <scope>NUCLEOTIDE SEQUENCE [LARGE SCALE GENOMIC DNA]</scope>
    <source>
        <strain evidence="2 3">A1</strain>
    </source>
</reference>
<evidence type="ECO:0000313" key="2">
    <source>
        <dbReference type="EMBL" id="VBB18469.1"/>
    </source>
</evidence>
<name>A0A5K0U8K3_9VIRU</name>
<accession>A0A5K0U8K3</accession>
<organism evidence="2 3">
    <name type="scientific">Yasminevirus sp. GU-2018</name>
    <dbReference type="NCBI Taxonomy" id="2420051"/>
    <lineage>
        <taxon>Viruses</taxon>
        <taxon>Varidnaviria</taxon>
        <taxon>Bamfordvirae</taxon>
        <taxon>Nucleocytoviricota</taxon>
        <taxon>Megaviricetes</taxon>
        <taxon>Imitervirales</taxon>
        <taxon>Mimiviridae</taxon>
        <taxon>Klosneuvirinae</taxon>
        <taxon>Yasminevirus</taxon>
        <taxon>Yasminevirus saudimassiliense</taxon>
    </lineage>
</organism>
<evidence type="ECO:0000256" key="1">
    <source>
        <dbReference type="SAM" id="MobiDB-lite"/>
    </source>
</evidence>
<sequence>MNGDLINEIVRCAFKLCLIYFLKCFLPSVNIGTYVGVCASTDYDKELRDQILVMRRLFIKDRDDEKHDVKKCDKREDKKDDRREDDQDFTRTKGHDSAVKESAMNEIKQNITEQLKEKYGDNICVDFACDDAQKDKKMLYALKIKEIGRCAPKEGDFCESDIYVNTESKQFYVKTKSGFHAYPLLKRSVVKCEKTD</sequence>
<dbReference type="Proteomes" id="UP000594342">
    <property type="component" value="Unassembled WGS sequence"/>
</dbReference>
<proteinExistence type="predicted"/>
<comment type="caution">
    <text evidence="2">The sequence shown here is derived from an EMBL/GenBank/DDBJ whole genome shotgun (WGS) entry which is preliminary data.</text>
</comment>